<reference evidence="2" key="2">
    <citation type="submission" date="2025-08" db="UniProtKB">
        <authorList>
            <consortium name="Ensembl"/>
        </authorList>
    </citation>
    <scope>IDENTIFICATION</scope>
</reference>
<evidence type="ECO:0000313" key="3">
    <source>
        <dbReference type="Proteomes" id="UP000008144"/>
    </source>
</evidence>
<dbReference type="InterPro" id="IPR039460">
    <property type="entry name" value="SUPT7L/Spt7"/>
</dbReference>
<reference evidence="2" key="3">
    <citation type="submission" date="2025-09" db="UniProtKB">
        <authorList>
            <consortium name="Ensembl"/>
        </authorList>
    </citation>
    <scope>IDENTIFICATION</scope>
</reference>
<dbReference type="AlphaFoldDB" id="F6ZKQ7"/>
<evidence type="ECO:0000256" key="1">
    <source>
        <dbReference type="SAM" id="MobiDB-lite"/>
    </source>
</evidence>
<feature type="region of interest" description="Disordered" evidence="1">
    <location>
        <begin position="93"/>
        <end position="120"/>
    </location>
</feature>
<name>F6ZKQ7_CIOIN</name>
<dbReference type="GO" id="GO:0000124">
    <property type="term" value="C:SAGA complex"/>
    <property type="evidence" value="ECO:0007669"/>
    <property type="project" value="InterPro"/>
</dbReference>
<protein>
    <submittedName>
        <fullName evidence="2">Uncharacterized LOC100177564</fullName>
    </submittedName>
</protein>
<feature type="region of interest" description="Disordered" evidence="1">
    <location>
        <begin position="161"/>
        <end position="181"/>
    </location>
</feature>
<reference evidence="3" key="1">
    <citation type="journal article" date="2002" name="Science">
        <title>The draft genome of Ciona intestinalis: insights into chordate and vertebrate origins.</title>
        <authorList>
            <person name="Dehal P."/>
            <person name="Satou Y."/>
            <person name="Campbell R.K."/>
            <person name="Chapman J."/>
            <person name="Degnan B."/>
            <person name="De Tomaso A."/>
            <person name="Davidson B."/>
            <person name="Di Gregorio A."/>
            <person name="Gelpke M."/>
            <person name="Goodstein D.M."/>
            <person name="Harafuji N."/>
            <person name="Hastings K.E."/>
            <person name="Ho I."/>
            <person name="Hotta K."/>
            <person name="Huang W."/>
            <person name="Kawashima T."/>
            <person name="Lemaire P."/>
            <person name="Martinez D."/>
            <person name="Meinertzhagen I.A."/>
            <person name="Necula S."/>
            <person name="Nonaka M."/>
            <person name="Putnam N."/>
            <person name="Rash S."/>
            <person name="Saiga H."/>
            <person name="Satake M."/>
            <person name="Terry A."/>
            <person name="Yamada L."/>
            <person name="Wang H.G."/>
            <person name="Awazu S."/>
            <person name="Azumi K."/>
            <person name="Boore J."/>
            <person name="Branno M."/>
            <person name="Chin-Bow S."/>
            <person name="DeSantis R."/>
            <person name="Doyle S."/>
            <person name="Francino P."/>
            <person name="Keys D.N."/>
            <person name="Haga S."/>
            <person name="Hayashi H."/>
            <person name="Hino K."/>
            <person name="Imai K.S."/>
            <person name="Inaba K."/>
            <person name="Kano S."/>
            <person name="Kobayashi K."/>
            <person name="Kobayashi M."/>
            <person name="Lee B.I."/>
            <person name="Makabe K.W."/>
            <person name="Manohar C."/>
            <person name="Matassi G."/>
            <person name="Medina M."/>
            <person name="Mochizuki Y."/>
            <person name="Mount S."/>
            <person name="Morishita T."/>
            <person name="Miura S."/>
            <person name="Nakayama A."/>
            <person name="Nishizaka S."/>
            <person name="Nomoto H."/>
            <person name="Ohta F."/>
            <person name="Oishi K."/>
            <person name="Rigoutsos I."/>
            <person name="Sano M."/>
            <person name="Sasaki A."/>
            <person name="Sasakura Y."/>
            <person name="Shoguchi E."/>
            <person name="Shin-i T."/>
            <person name="Spagnuolo A."/>
            <person name="Stainier D."/>
            <person name="Suzuki M.M."/>
            <person name="Tassy O."/>
            <person name="Takatori N."/>
            <person name="Tokuoka M."/>
            <person name="Yagi K."/>
            <person name="Yoshizaki F."/>
            <person name="Wada S."/>
            <person name="Zhang C."/>
            <person name="Hyatt P.D."/>
            <person name="Larimer F."/>
            <person name="Detter C."/>
            <person name="Doggett N."/>
            <person name="Glavina T."/>
            <person name="Hawkins T."/>
            <person name="Richardson P."/>
            <person name="Lucas S."/>
            <person name="Kohara Y."/>
            <person name="Levine M."/>
            <person name="Satoh N."/>
            <person name="Rokhsar D.S."/>
        </authorList>
    </citation>
    <scope>NUCLEOTIDE SEQUENCE [LARGE SCALE GENOMIC DNA]</scope>
</reference>
<dbReference type="OMA" id="NCEAREN"/>
<dbReference type="GeneTree" id="ENSGT00510000054415"/>
<organism evidence="2 3">
    <name type="scientific">Ciona intestinalis</name>
    <name type="common">Transparent sea squirt</name>
    <name type="synonym">Ascidia intestinalis</name>
    <dbReference type="NCBI Taxonomy" id="7719"/>
    <lineage>
        <taxon>Eukaryota</taxon>
        <taxon>Metazoa</taxon>
        <taxon>Chordata</taxon>
        <taxon>Tunicata</taxon>
        <taxon>Ascidiacea</taxon>
        <taxon>Phlebobranchia</taxon>
        <taxon>Cionidae</taxon>
        <taxon>Ciona</taxon>
    </lineage>
</organism>
<dbReference type="HOGENOM" id="CLU_1517397_0_0_1"/>
<keyword evidence="3" id="KW-1185">Reference proteome</keyword>
<sequence length="181" mass="20412">MLALHKGYDLANLSAINLLVDVTKQFMEGISSSLRKVLDNEALSGRTGFYDCIDQVLHDNDLSGIHTIVQFYKSDVINYYKVLKAKSSTLRNHLSSEKSKPTKVKDETSSSKQSGWIPVKNTSGESVSTVIASTKPQWMPFVKIEPFNQLQAEQLYATSSFRPISPTRDENNRPMRKKIKK</sequence>
<dbReference type="InParanoid" id="F6ZKQ7"/>
<dbReference type="STRING" id="7719.ENSCINP00000003589"/>
<proteinExistence type="predicted"/>
<gene>
    <name evidence="2" type="primary">LOC100177564</name>
</gene>
<dbReference type="CDD" id="cd06847">
    <property type="entry name" value="HFD_SUPT7L"/>
    <property type="match status" value="1"/>
</dbReference>
<dbReference type="PANTHER" id="PTHR28598">
    <property type="entry name" value="STAGA COMPLEX 65 SUBUNIT GAMMA"/>
    <property type="match status" value="1"/>
</dbReference>
<dbReference type="Proteomes" id="UP000008144">
    <property type="component" value="Unassembled WGS sequence"/>
</dbReference>
<dbReference type="Ensembl" id="ENSCINT00000003589.3">
    <property type="protein sequence ID" value="ENSCINP00000003589.3"/>
    <property type="gene ID" value="ENSCING00000001778.3"/>
</dbReference>
<dbReference type="PANTHER" id="PTHR28598:SF1">
    <property type="entry name" value="STAGA COMPLEX 65 SUBUNIT GAMMA"/>
    <property type="match status" value="1"/>
</dbReference>
<evidence type="ECO:0000313" key="2">
    <source>
        <dbReference type="Ensembl" id="ENSCINP00000003589.3"/>
    </source>
</evidence>
<accession>F6ZKQ7</accession>
<feature type="compositionally biased region" description="Basic and acidic residues" evidence="1">
    <location>
        <begin position="94"/>
        <end position="109"/>
    </location>
</feature>
<feature type="compositionally biased region" description="Polar residues" evidence="1">
    <location>
        <begin position="110"/>
        <end position="120"/>
    </location>
</feature>